<evidence type="ECO:0000313" key="5">
    <source>
        <dbReference type="EMBL" id="SUJ29245.1"/>
    </source>
</evidence>
<dbReference type="InterPro" id="IPR034032">
    <property type="entry name" value="Zn_MMP-like_bac"/>
</dbReference>
<keyword evidence="5" id="KW-0030">Aminoacyl-tRNA synthetase</keyword>
<evidence type="ECO:0000313" key="6">
    <source>
        <dbReference type="Proteomes" id="UP000254893"/>
    </source>
</evidence>
<dbReference type="InterPro" id="IPR033413">
    <property type="entry name" value="DUF5117"/>
</dbReference>
<reference evidence="5 6" key="1">
    <citation type="submission" date="2018-06" db="EMBL/GenBank/DDBJ databases">
        <authorList>
            <consortium name="Pathogen Informatics"/>
            <person name="Doyle S."/>
        </authorList>
    </citation>
    <scope>NUCLEOTIDE SEQUENCE [LARGE SCALE GENOMIC DNA]</scope>
    <source>
        <strain evidence="5 6">NCTC11388</strain>
    </source>
</reference>
<feature type="domain" description="DUF5118" evidence="4">
    <location>
        <begin position="55"/>
        <end position="101"/>
    </location>
</feature>
<gene>
    <name evidence="5" type="ORF">NCTC11388_04575</name>
</gene>
<dbReference type="GO" id="GO:0004812">
    <property type="term" value="F:aminoacyl-tRNA ligase activity"/>
    <property type="evidence" value="ECO:0007669"/>
    <property type="project" value="UniProtKB-KW"/>
</dbReference>
<organism evidence="5 6">
    <name type="scientific">Sphingobacterium spiritivorum</name>
    <name type="common">Flavobacterium spiritivorum</name>
    <dbReference type="NCBI Taxonomy" id="258"/>
    <lineage>
        <taxon>Bacteria</taxon>
        <taxon>Pseudomonadati</taxon>
        <taxon>Bacteroidota</taxon>
        <taxon>Sphingobacteriia</taxon>
        <taxon>Sphingobacteriales</taxon>
        <taxon>Sphingobacteriaceae</taxon>
        <taxon>Sphingobacterium</taxon>
    </lineage>
</organism>
<evidence type="ECO:0000259" key="3">
    <source>
        <dbReference type="Pfam" id="PF17148"/>
    </source>
</evidence>
<proteinExistence type="predicted"/>
<dbReference type="Pfam" id="PF16313">
    <property type="entry name" value="DUF4953"/>
    <property type="match status" value="1"/>
</dbReference>
<keyword evidence="1" id="KW-0732">Signal</keyword>
<dbReference type="GO" id="GO:0008237">
    <property type="term" value="F:metallopeptidase activity"/>
    <property type="evidence" value="ECO:0007669"/>
    <property type="project" value="InterPro"/>
</dbReference>
<dbReference type="CDD" id="cd04276">
    <property type="entry name" value="ZnMc_MMP_like_2"/>
    <property type="match status" value="1"/>
</dbReference>
<dbReference type="InterPro" id="IPR033428">
    <property type="entry name" value="DUF5118"/>
</dbReference>
<dbReference type="InterPro" id="IPR024079">
    <property type="entry name" value="MetalloPept_cat_dom_sf"/>
</dbReference>
<name>A0A380CUU8_SPHSI</name>
<feature type="domain" description="DUF5117" evidence="3">
    <location>
        <begin position="113"/>
        <end position="297"/>
    </location>
</feature>
<evidence type="ECO:0000259" key="2">
    <source>
        <dbReference type="Pfam" id="PF16313"/>
    </source>
</evidence>
<keyword evidence="5" id="KW-0436">Ligase</keyword>
<feature type="signal peptide" evidence="1">
    <location>
        <begin position="1"/>
        <end position="24"/>
    </location>
</feature>
<dbReference type="AlphaFoldDB" id="A0A380CUU8"/>
<feature type="domain" description="EcxA zinc-binding" evidence="2">
    <location>
        <begin position="429"/>
        <end position="749"/>
    </location>
</feature>
<dbReference type="Proteomes" id="UP000254893">
    <property type="component" value="Unassembled WGS sequence"/>
</dbReference>
<feature type="chain" id="PRO_5016955104" evidence="1">
    <location>
        <begin position="25"/>
        <end position="872"/>
    </location>
</feature>
<dbReference type="RefSeq" id="WP_258862534.1">
    <property type="nucleotide sequence ID" value="NZ_UGYW01000002.1"/>
</dbReference>
<dbReference type="Gene3D" id="3.40.390.10">
    <property type="entry name" value="Collagenase (Catalytic Domain)"/>
    <property type="match status" value="1"/>
</dbReference>
<dbReference type="EMBL" id="UGYW01000002">
    <property type="protein sequence ID" value="SUJ29245.1"/>
    <property type="molecule type" value="Genomic_DNA"/>
</dbReference>
<dbReference type="PANTHER" id="PTHR38478:SF1">
    <property type="entry name" value="ZINC DEPENDENT METALLOPROTEASE DOMAIN LIPOPROTEIN"/>
    <property type="match status" value="1"/>
</dbReference>
<sequence length="872" mass="99339">MKSNYFSSNTKLAFLCLFSTSLLGSCQLMTKIGLRKDHSAHTTTVDTTKKDSVMAYAKIAKDAKIDSGIFNILSKGKDYYFEIPLNKMDKDFLLINKISSVPLALNEAGLNKGMNFENKVLRFTVKKTRNEVWVGEAKPQVEVPRQDAIAKSVADNFTQSFIESFKIESYNADSSAVLIKVNKVFDGTEKSFNDVFTNLGLGTSPKSSLSNVEQIKSFRNNVVVRSILSTKVTEGNESVPISLTVTSNIYELPDNKMKARFADPRVGYFTTARWYFSDAQQEMEKRELVTRWRLEPKDEDKARYLAGELVVPKKPIVFYIDPATPKQWREQIIAGVYDWQKAFEEAGFKDAIIAKEVPEGMDFDIDDANISAITYAASPQANAMGPSVVDPRTGEILEADVIWWHNVMTILNSWMRVQTGIIDTDVRGNSFSDEKMAHAIRFVSSHEVGHTLGLKHNMGSSHSFPVDSLRSPHFTETMGGTATSIMDYARFNYVAQPEDNVKVITPVIGLYDKYAIGWAYRWYDKTNPWDELPELRKVIETHQHNPYYWYGEQQDGKNIIDPRSQSEDLGDNAMKAGEYGLRNLKRTMPHIINWTTANGEDYYRAGKLYMAVIGQWYAYADHVLNNIGGIYLENPVMGDGKSAYAPVPRNTQIDALKYLKNQVYYLPEWLFRQDLITKTFPLKDSPVGPFEYAPYNLKREFQYSILYNLVKDERLLRMTEMELLFGKDKAWSVEEFLTAVRKDIFRKSLNKENLDIETRMLQQNYIDVLLVSTSKNMEKLQSKKLQIVDQFLKEARPEICPVHGTAHGSDKSIRNVHVSGMSRTSEMLTSKRAELFQIRTLLMQARNSGDIATKAHYQDLLARIAGVLNTKD</sequence>
<dbReference type="PANTHER" id="PTHR38478">
    <property type="entry name" value="PEPTIDASE M1A AND M12B"/>
    <property type="match status" value="1"/>
</dbReference>
<dbReference type="SUPFAM" id="SSF55486">
    <property type="entry name" value="Metalloproteases ('zincins'), catalytic domain"/>
    <property type="match status" value="1"/>
</dbReference>
<evidence type="ECO:0000256" key="1">
    <source>
        <dbReference type="SAM" id="SignalP"/>
    </source>
</evidence>
<dbReference type="PROSITE" id="PS51257">
    <property type="entry name" value="PROKAR_LIPOPROTEIN"/>
    <property type="match status" value="1"/>
</dbReference>
<dbReference type="Pfam" id="PF17162">
    <property type="entry name" value="DUF5118"/>
    <property type="match status" value="1"/>
</dbReference>
<protein>
    <submittedName>
        <fullName evidence="5">Glutamyl- and glutaminyl-tRNA synthetases</fullName>
    </submittedName>
</protein>
<evidence type="ECO:0000259" key="4">
    <source>
        <dbReference type="Pfam" id="PF17162"/>
    </source>
</evidence>
<dbReference type="InterPro" id="IPR032534">
    <property type="entry name" value="EcxA_zinc-bd"/>
</dbReference>
<accession>A0A380CUU8</accession>
<dbReference type="Pfam" id="PF17148">
    <property type="entry name" value="DUF5117"/>
    <property type="match status" value="1"/>
</dbReference>